<organism evidence="1">
    <name type="scientific">bioreactor metagenome</name>
    <dbReference type="NCBI Taxonomy" id="1076179"/>
    <lineage>
        <taxon>unclassified sequences</taxon>
        <taxon>metagenomes</taxon>
        <taxon>ecological metagenomes</taxon>
    </lineage>
</organism>
<dbReference type="AlphaFoldDB" id="A0A645CKP5"/>
<comment type="caution">
    <text evidence="1">The sequence shown here is derived from an EMBL/GenBank/DDBJ whole genome shotgun (WGS) entry which is preliminary data.</text>
</comment>
<accession>A0A645CKP5</accession>
<name>A0A645CKP5_9ZZZZ</name>
<proteinExistence type="predicted"/>
<dbReference type="EMBL" id="VSSQ01027992">
    <property type="protein sequence ID" value="MPM77514.1"/>
    <property type="molecule type" value="Genomic_DNA"/>
</dbReference>
<sequence length="146" mass="16829">MLCQERRRCTKDSVVRSQLASDQIWRNVVANTDIEIDTFISQIHQPIFHIKAQLQLRILSCQGGQRRSHHLSTKTKATDDAQHPLRNLPDIREFIHHLIDIMQNTLRPFIDALTLFRNGDATRGAVQQNHIQVLFKQRNAFADIGG</sequence>
<reference evidence="1" key="1">
    <citation type="submission" date="2019-08" db="EMBL/GenBank/DDBJ databases">
        <authorList>
            <person name="Kucharzyk K."/>
            <person name="Murdoch R.W."/>
            <person name="Higgins S."/>
            <person name="Loffler F."/>
        </authorList>
    </citation>
    <scope>NUCLEOTIDE SEQUENCE</scope>
</reference>
<protein>
    <submittedName>
        <fullName evidence="1">Uncharacterized protein</fullName>
    </submittedName>
</protein>
<gene>
    <name evidence="1" type="ORF">SDC9_124520</name>
</gene>
<evidence type="ECO:0000313" key="1">
    <source>
        <dbReference type="EMBL" id="MPM77514.1"/>
    </source>
</evidence>